<comment type="subcellular location">
    <subcellularLocation>
        <location evidence="1">Nucleus</location>
    </subcellularLocation>
</comment>
<feature type="region of interest" description="Disordered" evidence="3">
    <location>
        <begin position="65"/>
        <end position="109"/>
    </location>
</feature>
<proteinExistence type="predicted"/>
<sequence>MPPSYGPAEPSWMAAARRKGKLLACEPCRKLKQRCDSVYPVCGNCEEKDAHRLCEYLPSSLTKLSRPAKRTATGKARQPQRRLSPRPPSSTSSIQSNRVQGSVGVGQAPPDVYLGPISSSIIPTEDRGEPSYEPEIVSLAPAVDPGRLQGGLKILRILYDNNICDTLVRQYYERSWVTLIPNAVIRSIVYSVRRMLDGVDANDIDARLEDFANQLFHNSSRPLAIYGSMTVDQYCLSFTGKNFRWEALGNIFALAGLALMPTPDSDRPIGKEIVNSGMKAGLLEQVLEASGICLNFCERPSSANELLGFFQYNDLALRAQYYGDCSHTVWHRLGDLVTTIYAARLHQDIDLANEYPFFIRQWRRSCFAAAYYADKTIATFACRPPLMGYRYCTLFPPWDLMGWNTEGQVHRVSFLRLRYAMSMFREEVLEVALGDFYLPDIADITSRLLAKAKATWEAAPNHLTYDRQVKATTGDPEQVPFIALTVYLEYLHSCFLLQRSVVKRTNTGYDALFQASKQLLLVIIEMGAGKNPLVDLNKHYSWVVLYYGLPSASVLTLDLFRQTRHTALDTIKLRHSEIIRNLRLFVSNLSWAAHPTNKNYGICKDAEKKLSHFLNEILDPQPAQLETFDNDTFCLENFLRWYAFDNWTFDTELFT</sequence>
<dbReference type="Proteomes" id="UP001338125">
    <property type="component" value="Unassembled WGS sequence"/>
</dbReference>
<dbReference type="PROSITE" id="PS00463">
    <property type="entry name" value="ZN2_CY6_FUNGAL_1"/>
    <property type="match status" value="1"/>
</dbReference>
<dbReference type="SUPFAM" id="SSF57701">
    <property type="entry name" value="Zn2/Cys6 DNA-binding domain"/>
    <property type="match status" value="1"/>
</dbReference>
<keyword evidence="6" id="KW-1185">Reference proteome</keyword>
<dbReference type="CDD" id="cd12148">
    <property type="entry name" value="fungal_TF_MHR"/>
    <property type="match status" value="1"/>
</dbReference>
<dbReference type="Pfam" id="PF00172">
    <property type="entry name" value="Zn_clus"/>
    <property type="match status" value="1"/>
</dbReference>
<evidence type="ECO:0000256" key="3">
    <source>
        <dbReference type="SAM" id="MobiDB-lite"/>
    </source>
</evidence>
<comment type="caution">
    <text evidence="5">The sequence shown here is derived from an EMBL/GenBank/DDBJ whole genome shotgun (WGS) entry which is preliminary data.</text>
</comment>
<dbReference type="EMBL" id="JAVFKD010000016">
    <property type="protein sequence ID" value="KAK5988391.1"/>
    <property type="molecule type" value="Genomic_DNA"/>
</dbReference>
<dbReference type="PROSITE" id="PS50048">
    <property type="entry name" value="ZN2_CY6_FUNGAL_2"/>
    <property type="match status" value="1"/>
</dbReference>
<gene>
    <name evidence="5" type="ORF">PT974_12545</name>
</gene>
<evidence type="ECO:0000256" key="1">
    <source>
        <dbReference type="ARBA" id="ARBA00004123"/>
    </source>
</evidence>
<evidence type="ECO:0000256" key="2">
    <source>
        <dbReference type="ARBA" id="ARBA00023242"/>
    </source>
</evidence>
<dbReference type="CDD" id="cd00067">
    <property type="entry name" value="GAL4"/>
    <property type="match status" value="1"/>
</dbReference>
<evidence type="ECO:0000259" key="4">
    <source>
        <dbReference type="PROSITE" id="PS50048"/>
    </source>
</evidence>
<accession>A0ABR0S889</accession>
<dbReference type="PANTHER" id="PTHR31001">
    <property type="entry name" value="UNCHARACTERIZED TRANSCRIPTIONAL REGULATORY PROTEIN"/>
    <property type="match status" value="1"/>
</dbReference>
<evidence type="ECO:0000313" key="6">
    <source>
        <dbReference type="Proteomes" id="UP001338125"/>
    </source>
</evidence>
<organism evidence="5 6">
    <name type="scientific">Cladobotryum mycophilum</name>
    <dbReference type="NCBI Taxonomy" id="491253"/>
    <lineage>
        <taxon>Eukaryota</taxon>
        <taxon>Fungi</taxon>
        <taxon>Dikarya</taxon>
        <taxon>Ascomycota</taxon>
        <taxon>Pezizomycotina</taxon>
        <taxon>Sordariomycetes</taxon>
        <taxon>Hypocreomycetidae</taxon>
        <taxon>Hypocreales</taxon>
        <taxon>Hypocreaceae</taxon>
        <taxon>Cladobotryum</taxon>
    </lineage>
</organism>
<protein>
    <recommendedName>
        <fullName evidence="4">Zn(2)-C6 fungal-type domain-containing protein</fullName>
    </recommendedName>
</protein>
<dbReference type="PANTHER" id="PTHR31001:SF61">
    <property type="entry name" value="ZN(II)2CYS6 TRANSCRIPTION FACTOR (EUROFUNG)"/>
    <property type="match status" value="1"/>
</dbReference>
<reference evidence="5 6" key="1">
    <citation type="submission" date="2024-01" db="EMBL/GenBank/DDBJ databases">
        <title>Complete genome of Cladobotryum mycophilum ATHUM6906.</title>
        <authorList>
            <person name="Christinaki A.C."/>
            <person name="Myridakis A.I."/>
            <person name="Kouvelis V.N."/>
        </authorList>
    </citation>
    <scope>NUCLEOTIDE SEQUENCE [LARGE SCALE GENOMIC DNA]</scope>
    <source>
        <strain evidence="5 6">ATHUM6906</strain>
    </source>
</reference>
<dbReference type="Gene3D" id="4.10.240.10">
    <property type="entry name" value="Zn(2)-C6 fungal-type DNA-binding domain"/>
    <property type="match status" value="1"/>
</dbReference>
<evidence type="ECO:0000313" key="5">
    <source>
        <dbReference type="EMBL" id="KAK5988391.1"/>
    </source>
</evidence>
<dbReference type="InterPro" id="IPR036864">
    <property type="entry name" value="Zn2-C6_fun-type_DNA-bd_sf"/>
</dbReference>
<name>A0ABR0S889_9HYPO</name>
<dbReference type="SMART" id="SM00066">
    <property type="entry name" value="GAL4"/>
    <property type="match status" value="1"/>
</dbReference>
<keyword evidence="2" id="KW-0539">Nucleus</keyword>
<feature type="domain" description="Zn(2)-C6 fungal-type" evidence="4">
    <location>
        <begin position="24"/>
        <end position="56"/>
    </location>
</feature>
<dbReference type="InterPro" id="IPR001138">
    <property type="entry name" value="Zn2Cys6_DnaBD"/>
</dbReference>
<dbReference type="InterPro" id="IPR050613">
    <property type="entry name" value="Sec_Metabolite_Reg"/>
</dbReference>